<dbReference type="GO" id="GO:0004556">
    <property type="term" value="F:alpha-amylase activity"/>
    <property type="evidence" value="ECO:0007669"/>
    <property type="project" value="TreeGrafter"/>
</dbReference>
<gene>
    <name evidence="4" type="ORF">METZ01_LOCUS2311</name>
</gene>
<dbReference type="AlphaFoldDB" id="A0A381N4N2"/>
<dbReference type="InterPro" id="IPR017853">
    <property type="entry name" value="GH"/>
</dbReference>
<evidence type="ECO:0000256" key="2">
    <source>
        <dbReference type="ARBA" id="ARBA00023295"/>
    </source>
</evidence>
<evidence type="ECO:0000256" key="1">
    <source>
        <dbReference type="ARBA" id="ARBA00022801"/>
    </source>
</evidence>
<dbReference type="Gene3D" id="3.90.400.10">
    <property type="entry name" value="Oligo-1,6-glucosidase, Domain 2"/>
    <property type="match status" value="1"/>
</dbReference>
<protein>
    <recommendedName>
        <fullName evidence="3">Glycosyl hydrolase family 13 catalytic domain-containing protein</fullName>
    </recommendedName>
</protein>
<dbReference type="PANTHER" id="PTHR10357">
    <property type="entry name" value="ALPHA-AMYLASE FAMILY MEMBER"/>
    <property type="match status" value="1"/>
</dbReference>
<dbReference type="PANTHER" id="PTHR10357:SF179">
    <property type="entry name" value="NEUTRAL AND BASIC AMINO ACID TRANSPORT PROTEIN RBAT"/>
    <property type="match status" value="1"/>
</dbReference>
<dbReference type="FunFam" id="3.90.400.10:FF:000002">
    <property type="entry name" value="Sucrose isomerase"/>
    <property type="match status" value="1"/>
</dbReference>
<dbReference type="InterPro" id="IPR045857">
    <property type="entry name" value="O16G_dom_2"/>
</dbReference>
<keyword evidence="2" id="KW-0326">Glycosidase</keyword>
<dbReference type="SUPFAM" id="SSF51445">
    <property type="entry name" value="(Trans)glycosidases"/>
    <property type="match status" value="1"/>
</dbReference>
<proteinExistence type="predicted"/>
<dbReference type="InterPro" id="IPR013780">
    <property type="entry name" value="Glyco_hydro_b"/>
</dbReference>
<name>A0A381N4N2_9ZZZZ</name>
<dbReference type="EMBL" id="UINC01000117">
    <property type="protein sequence ID" value="SUZ49457.1"/>
    <property type="molecule type" value="Genomic_DNA"/>
</dbReference>
<feature type="domain" description="Glycosyl hydrolase family 13 catalytic" evidence="3">
    <location>
        <begin position="12"/>
        <end position="419"/>
    </location>
</feature>
<dbReference type="SMART" id="SM00642">
    <property type="entry name" value="Aamy"/>
    <property type="match status" value="1"/>
</dbReference>
<reference evidence="4" key="1">
    <citation type="submission" date="2018-05" db="EMBL/GenBank/DDBJ databases">
        <authorList>
            <person name="Lanie J.A."/>
            <person name="Ng W.-L."/>
            <person name="Kazmierczak K.M."/>
            <person name="Andrzejewski T.M."/>
            <person name="Davidsen T.M."/>
            <person name="Wayne K.J."/>
            <person name="Tettelin H."/>
            <person name="Glass J.I."/>
            <person name="Rusch D."/>
            <person name="Podicherti R."/>
            <person name="Tsui H.-C.T."/>
            <person name="Winkler M.E."/>
        </authorList>
    </citation>
    <scope>NUCLEOTIDE SEQUENCE</scope>
</reference>
<organism evidence="4">
    <name type="scientific">marine metagenome</name>
    <dbReference type="NCBI Taxonomy" id="408172"/>
    <lineage>
        <taxon>unclassified sequences</taxon>
        <taxon>metagenomes</taxon>
        <taxon>ecological metagenomes</taxon>
    </lineage>
</organism>
<dbReference type="GO" id="GO:0009313">
    <property type="term" value="P:oligosaccharide catabolic process"/>
    <property type="evidence" value="ECO:0007669"/>
    <property type="project" value="TreeGrafter"/>
</dbReference>
<dbReference type="InterPro" id="IPR006047">
    <property type="entry name" value="GH13_cat_dom"/>
</dbReference>
<dbReference type="Gene3D" id="2.60.40.1180">
    <property type="entry name" value="Golgi alpha-mannosidase II"/>
    <property type="match status" value="1"/>
</dbReference>
<dbReference type="Gene3D" id="3.20.20.80">
    <property type="entry name" value="Glycosidases"/>
    <property type="match status" value="2"/>
</dbReference>
<sequence>MEEWWRGGVIYQIYPRSFQDTNSDGIGDLKGITKRLEYIAELGVDAVWISPIFSSPMKDMGYDVSDYKNIDPIFGTLEDFDELVDRAHSLDLKVMIDQVLSHSSDQHPFFLESREGKNNPKSDWYVWSDPLSNGSAPNNWLSIFEGVAWEWEARRKQYYLHNFLVCQPDFNFHNKEVQDWLLSTVRFWLDRGVDGFRLDTVNYYFHDKKLRDNPARLQSVESVLVNPYYMQDHIHSISQPENITFIENLRALVDQYEDCALIGEISNIDLMAEYTKGNKRLQLAYSFELLGTEFSSKHIKDVIEYFFEISPNGNPCWSFSNHDVIRHLSRWSEEQDSLTDFAKLTAAILLSLEGTICLFQGEELGQTESDLDFEELTDPLGKRFWPENKGRDGCRTPMVWNSEKEYAGFSDVKPWLPVKDSQLKRASYQQLSDPESVLSFYKLMLNFRKNNKELRNGKTTFIDIHEQILAFSRKFDEKIILCVFNLAKDSIKIKAEGVECANSQITCGVKLSNNLLKFEPNGFIFLRANSGNTIFKVVN</sequence>
<evidence type="ECO:0000259" key="3">
    <source>
        <dbReference type="SMART" id="SM00642"/>
    </source>
</evidence>
<accession>A0A381N4N2</accession>
<dbReference type="CDD" id="cd11330">
    <property type="entry name" value="AmyAc_OligoGlu"/>
    <property type="match status" value="1"/>
</dbReference>
<keyword evidence="1" id="KW-0378">Hydrolase</keyword>
<evidence type="ECO:0000313" key="4">
    <source>
        <dbReference type="EMBL" id="SUZ49457.1"/>
    </source>
</evidence>
<dbReference type="Pfam" id="PF00128">
    <property type="entry name" value="Alpha-amylase"/>
    <property type="match status" value="1"/>
</dbReference>